<evidence type="ECO:0000313" key="3">
    <source>
        <dbReference type="Proteomes" id="UP000278351"/>
    </source>
</evidence>
<gene>
    <name evidence="2" type="ORF">EGT74_04420</name>
</gene>
<feature type="signal peptide" evidence="1">
    <location>
        <begin position="1"/>
        <end position="20"/>
    </location>
</feature>
<dbReference type="RefSeq" id="WP_123845311.1">
    <property type="nucleotide sequence ID" value="NZ_RPDH01000001.1"/>
</dbReference>
<keyword evidence="3" id="KW-1185">Reference proteome</keyword>
<accession>A0A3N4PZG4</accession>
<dbReference type="AlphaFoldDB" id="A0A3N4PZG4"/>
<organism evidence="2 3">
    <name type="scientific">Chitinophaga lutea</name>
    <dbReference type="NCBI Taxonomy" id="2488634"/>
    <lineage>
        <taxon>Bacteria</taxon>
        <taxon>Pseudomonadati</taxon>
        <taxon>Bacteroidota</taxon>
        <taxon>Chitinophagia</taxon>
        <taxon>Chitinophagales</taxon>
        <taxon>Chitinophagaceae</taxon>
        <taxon>Chitinophaga</taxon>
    </lineage>
</organism>
<proteinExistence type="predicted"/>
<evidence type="ECO:0000256" key="1">
    <source>
        <dbReference type="SAM" id="SignalP"/>
    </source>
</evidence>
<protein>
    <submittedName>
        <fullName evidence="2">Uncharacterized protein</fullName>
    </submittedName>
</protein>
<dbReference type="Proteomes" id="UP000278351">
    <property type="component" value="Unassembled WGS sequence"/>
</dbReference>
<keyword evidence="1" id="KW-0732">Signal</keyword>
<comment type="caution">
    <text evidence="2">The sequence shown here is derived from an EMBL/GenBank/DDBJ whole genome shotgun (WGS) entry which is preliminary data.</text>
</comment>
<feature type="chain" id="PRO_5017929300" evidence="1">
    <location>
        <begin position="21"/>
        <end position="148"/>
    </location>
</feature>
<reference evidence="2 3" key="1">
    <citation type="submission" date="2018-11" db="EMBL/GenBank/DDBJ databases">
        <title>Chitinophaga lutea sp.nov., isolate from arsenic contaminated soil.</title>
        <authorList>
            <person name="Zong Y."/>
        </authorList>
    </citation>
    <scope>NUCLEOTIDE SEQUENCE [LARGE SCALE GENOMIC DNA]</scope>
    <source>
        <strain evidence="2 3">ZY74</strain>
    </source>
</reference>
<name>A0A3N4PZG4_9BACT</name>
<evidence type="ECO:0000313" key="2">
    <source>
        <dbReference type="EMBL" id="RPE12795.1"/>
    </source>
</evidence>
<dbReference type="EMBL" id="RPDH01000001">
    <property type="protein sequence ID" value="RPE12795.1"/>
    <property type="molecule type" value="Genomic_DNA"/>
</dbReference>
<dbReference type="OrthoDB" id="6025292at2"/>
<sequence>MKKYFLLACGLILATMHAAAQKAGVPRLFTGTIDGKIGITLYLQEEEHHCEPRMLYSAIYKYDKVPGNDSWLWLDVDYNEANQFIMTEERFSGVMILRKEKDGFSGIWIHPDGVTQRKVVLKQKQVSKEVLEKHAEYFEETNHRYHDC</sequence>